<evidence type="ECO:0000256" key="3">
    <source>
        <dbReference type="ARBA" id="ARBA00022884"/>
    </source>
</evidence>
<accession>K1SVN2</accession>
<dbReference type="InterPro" id="IPR035926">
    <property type="entry name" value="NusB-like_sf"/>
</dbReference>
<dbReference type="GO" id="GO:0031564">
    <property type="term" value="P:transcription antitermination"/>
    <property type="evidence" value="ECO:0007669"/>
    <property type="project" value="UniProtKB-KW"/>
</dbReference>
<keyword evidence="3" id="KW-0694">RNA-binding</keyword>
<dbReference type="InterPro" id="IPR011605">
    <property type="entry name" value="NusB_fam"/>
</dbReference>
<dbReference type="GO" id="GO:0003723">
    <property type="term" value="F:RNA binding"/>
    <property type="evidence" value="ECO:0007669"/>
    <property type="project" value="UniProtKB-KW"/>
</dbReference>
<dbReference type="EMBL" id="AJWZ01004730">
    <property type="protein sequence ID" value="EKC64587.1"/>
    <property type="molecule type" value="Genomic_DNA"/>
</dbReference>
<evidence type="ECO:0000256" key="1">
    <source>
        <dbReference type="ARBA" id="ARBA00005952"/>
    </source>
</evidence>
<evidence type="ECO:0000256" key="2">
    <source>
        <dbReference type="ARBA" id="ARBA00022814"/>
    </source>
</evidence>
<dbReference type="InterPro" id="IPR006027">
    <property type="entry name" value="NusB_RsmB_TIM44"/>
</dbReference>
<gene>
    <name evidence="7" type="ORF">OBE_06871</name>
</gene>
<dbReference type="Pfam" id="PF01029">
    <property type="entry name" value="NusB"/>
    <property type="match status" value="1"/>
</dbReference>
<comment type="similarity">
    <text evidence="1">Belongs to the NusB family.</text>
</comment>
<dbReference type="NCBIfam" id="TIGR01951">
    <property type="entry name" value="nusB"/>
    <property type="match status" value="1"/>
</dbReference>
<evidence type="ECO:0000256" key="5">
    <source>
        <dbReference type="ARBA" id="ARBA00023163"/>
    </source>
</evidence>
<reference evidence="7" key="1">
    <citation type="journal article" date="2013" name="Environ. Microbiol.">
        <title>Microbiota from the distal guts of lean and obese adolescents exhibit partial functional redundancy besides clear differences in community structure.</title>
        <authorList>
            <person name="Ferrer M."/>
            <person name="Ruiz A."/>
            <person name="Lanza F."/>
            <person name="Haange S.B."/>
            <person name="Oberbach A."/>
            <person name="Till H."/>
            <person name="Bargiela R."/>
            <person name="Campoy C."/>
            <person name="Segura M.T."/>
            <person name="Richter M."/>
            <person name="von Bergen M."/>
            <person name="Seifert J."/>
            <person name="Suarez A."/>
        </authorList>
    </citation>
    <scope>NUCLEOTIDE SEQUENCE</scope>
</reference>
<dbReference type="GO" id="GO:0005829">
    <property type="term" value="C:cytosol"/>
    <property type="evidence" value="ECO:0007669"/>
    <property type="project" value="TreeGrafter"/>
</dbReference>
<organism evidence="7">
    <name type="scientific">human gut metagenome</name>
    <dbReference type="NCBI Taxonomy" id="408170"/>
    <lineage>
        <taxon>unclassified sequences</taxon>
        <taxon>metagenomes</taxon>
        <taxon>organismal metagenomes</taxon>
    </lineage>
</organism>
<dbReference type="SUPFAM" id="SSF48013">
    <property type="entry name" value="NusB-like"/>
    <property type="match status" value="1"/>
</dbReference>
<dbReference type="Gene3D" id="1.10.940.10">
    <property type="entry name" value="NusB-like"/>
    <property type="match status" value="1"/>
</dbReference>
<dbReference type="HAMAP" id="MF_00073">
    <property type="entry name" value="NusB"/>
    <property type="match status" value="1"/>
</dbReference>
<evidence type="ECO:0000259" key="6">
    <source>
        <dbReference type="Pfam" id="PF01029"/>
    </source>
</evidence>
<keyword evidence="5" id="KW-0804">Transcription</keyword>
<keyword evidence="2" id="KW-0889">Transcription antitermination</keyword>
<evidence type="ECO:0000256" key="4">
    <source>
        <dbReference type="ARBA" id="ARBA00023015"/>
    </source>
</evidence>
<dbReference type="PANTHER" id="PTHR11078">
    <property type="entry name" value="N UTILIZATION SUBSTANCE PROTEIN B-RELATED"/>
    <property type="match status" value="1"/>
</dbReference>
<sequence length="139" mass="16289">MIVMKNRSELREVAMKCLYQVYIMQPTKLEYDIKSIIHEQLEVENDFVNMLVFGVIEKEKEIDELADKYLVDWKIERLNKVDKAILSIGIYELVFTDIPSIVAINEAVELSKKYSDEAVTKMINGVLDNIYHNEDLDER</sequence>
<protein>
    <submittedName>
        <fullName evidence="7">NusB antitermination factor</fullName>
    </submittedName>
</protein>
<comment type="caution">
    <text evidence="7">The sequence shown here is derived from an EMBL/GenBank/DDBJ whole genome shotgun (WGS) entry which is preliminary data.</text>
</comment>
<proteinExistence type="inferred from homology"/>
<dbReference type="PANTHER" id="PTHR11078:SF3">
    <property type="entry name" value="ANTITERMINATION NUSB DOMAIN-CONTAINING PROTEIN"/>
    <property type="match status" value="1"/>
</dbReference>
<feature type="domain" description="NusB/RsmB/TIM44" evidence="6">
    <location>
        <begin position="9"/>
        <end position="131"/>
    </location>
</feature>
<keyword evidence="4" id="KW-0805">Transcription regulation</keyword>
<dbReference type="GO" id="GO:0006353">
    <property type="term" value="P:DNA-templated transcription termination"/>
    <property type="evidence" value="ECO:0007669"/>
    <property type="project" value="InterPro"/>
</dbReference>
<dbReference type="AlphaFoldDB" id="K1SVN2"/>
<evidence type="ECO:0000313" key="7">
    <source>
        <dbReference type="EMBL" id="EKC64587.1"/>
    </source>
</evidence>
<name>K1SVN2_9ZZZZ</name>